<dbReference type="FunFam" id="3.30.450.200:FF:000015">
    <property type="entry name" value="Predicted protein"/>
    <property type="match status" value="1"/>
</dbReference>
<dbReference type="Pfam" id="PF03455">
    <property type="entry name" value="dDENN"/>
    <property type="match status" value="1"/>
</dbReference>
<evidence type="ECO:0000256" key="1">
    <source>
        <dbReference type="ARBA" id="ARBA00004132"/>
    </source>
</evidence>
<organism evidence="5 6">
    <name type="scientific">Ciona intestinalis</name>
    <name type="common">Transparent sea squirt</name>
    <name type="synonym">Ascidia intestinalis</name>
    <dbReference type="NCBI Taxonomy" id="7719"/>
    <lineage>
        <taxon>Eukaryota</taxon>
        <taxon>Metazoa</taxon>
        <taxon>Chordata</taxon>
        <taxon>Tunicata</taxon>
        <taxon>Ascidiacea</taxon>
        <taxon>Phlebobranchia</taxon>
        <taxon>Cionidae</taxon>
        <taxon>Ciona</taxon>
    </lineage>
</organism>
<dbReference type="Ensembl" id="ENSCINT00000008031.3">
    <property type="protein sequence ID" value="ENSCINP00000008031.3"/>
    <property type="gene ID" value="ENSCING00000003894.3"/>
</dbReference>
<comment type="subcellular location">
    <subcellularLocation>
        <location evidence="1">Cytoplasmic vesicle</location>
        <location evidence="1">Clathrin-coated vesicle</location>
    </subcellularLocation>
</comment>
<reference evidence="6" key="1">
    <citation type="journal article" date="2002" name="Science">
        <title>The draft genome of Ciona intestinalis: insights into chordate and vertebrate origins.</title>
        <authorList>
            <person name="Dehal P."/>
            <person name="Satou Y."/>
            <person name="Campbell R.K."/>
            <person name="Chapman J."/>
            <person name="Degnan B."/>
            <person name="De Tomaso A."/>
            <person name="Davidson B."/>
            <person name="Di Gregorio A."/>
            <person name="Gelpke M."/>
            <person name="Goodstein D.M."/>
            <person name="Harafuji N."/>
            <person name="Hastings K.E."/>
            <person name="Ho I."/>
            <person name="Hotta K."/>
            <person name="Huang W."/>
            <person name="Kawashima T."/>
            <person name="Lemaire P."/>
            <person name="Martinez D."/>
            <person name="Meinertzhagen I.A."/>
            <person name="Necula S."/>
            <person name="Nonaka M."/>
            <person name="Putnam N."/>
            <person name="Rash S."/>
            <person name="Saiga H."/>
            <person name="Satake M."/>
            <person name="Terry A."/>
            <person name="Yamada L."/>
            <person name="Wang H.G."/>
            <person name="Awazu S."/>
            <person name="Azumi K."/>
            <person name="Boore J."/>
            <person name="Branno M."/>
            <person name="Chin-Bow S."/>
            <person name="DeSantis R."/>
            <person name="Doyle S."/>
            <person name="Francino P."/>
            <person name="Keys D.N."/>
            <person name="Haga S."/>
            <person name="Hayashi H."/>
            <person name="Hino K."/>
            <person name="Imai K.S."/>
            <person name="Inaba K."/>
            <person name="Kano S."/>
            <person name="Kobayashi K."/>
            <person name="Kobayashi M."/>
            <person name="Lee B.I."/>
            <person name="Makabe K.W."/>
            <person name="Manohar C."/>
            <person name="Matassi G."/>
            <person name="Medina M."/>
            <person name="Mochizuki Y."/>
            <person name="Mount S."/>
            <person name="Morishita T."/>
            <person name="Miura S."/>
            <person name="Nakayama A."/>
            <person name="Nishizaka S."/>
            <person name="Nomoto H."/>
            <person name="Ohta F."/>
            <person name="Oishi K."/>
            <person name="Rigoutsos I."/>
            <person name="Sano M."/>
            <person name="Sasaki A."/>
            <person name="Sasakura Y."/>
            <person name="Shoguchi E."/>
            <person name="Shin-i T."/>
            <person name="Spagnuolo A."/>
            <person name="Stainier D."/>
            <person name="Suzuki M.M."/>
            <person name="Tassy O."/>
            <person name="Takatori N."/>
            <person name="Tokuoka M."/>
            <person name="Yagi K."/>
            <person name="Yoshizaki F."/>
            <person name="Wada S."/>
            <person name="Zhang C."/>
            <person name="Hyatt P.D."/>
            <person name="Larimer F."/>
            <person name="Detter C."/>
            <person name="Doggett N."/>
            <person name="Glavina T."/>
            <person name="Hawkins T."/>
            <person name="Richardson P."/>
            <person name="Lucas S."/>
            <person name="Kohara Y."/>
            <person name="Levine M."/>
            <person name="Satoh N."/>
            <person name="Rokhsar D.S."/>
        </authorList>
    </citation>
    <scope>NUCLEOTIDE SEQUENCE [LARGE SCALE GENOMIC DNA]</scope>
</reference>
<reference evidence="5" key="2">
    <citation type="journal article" date="2008" name="Genome Biol.">
        <title>Improved genome assembly and evidence-based global gene model set for the chordate Ciona intestinalis: new insight into intron and operon populations.</title>
        <authorList>
            <person name="Satou Y."/>
            <person name="Mineta K."/>
            <person name="Ogasawara M."/>
            <person name="Sasakura Y."/>
            <person name="Shoguchi E."/>
            <person name="Ueno K."/>
            <person name="Yamada L."/>
            <person name="Matsumoto J."/>
            <person name="Wasserscheid J."/>
            <person name="Dewar K."/>
            <person name="Wiley G.B."/>
            <person name="Macmil S.L."/>
            <person name="Roe B.A."/>
            <person name="Zeller R.W."/>
            <person name="Hastings K.E."/>
            <person name="Lemaire P."/>
            <person name="Lindquist E."/>
            <person name="Endo T."/>
            <person name="Hotta K."/>
            <person name="Inaba K."/>
        </authorList>
    </citation>
    <scope>NUCLEOTIDE SEQUENCE [LARGE SCALE GENOMIC DNA]</scope>
    <source>
        <strain evidence="5">wild type</strain>
    </source>
</reference>
<keyword evidence="3" id="KW-0968">Cytoplasmic vesicle</keyword>
<dbReference type="InterPro" id="IPR005112">
    <property type="entry name" value="dDENN_dom"/>
</dbReference>
<dbReference type="GO" id="GO:0005085">
    <property type="term" value="F:guanyl-nucleotide exchange factor activity"/>
    <property type="evidence" value="ECO:0007669"/>
    <property type="project" value="UniProtKB-KW"/>
</dbReference>
<dbReference type="Pfam" id="PF02141">
    <property type="entry name" value="DENN"/>
    <property type="match status" value="1"/>
</dbReference>
<keyword evidence="6" id="KW-1185">Reference proteome</keyword>
<evidence type="ECO:0000313" key="5">
    <source>
        <dbReference type="Ensembl" id="ENSCINP00000008031.3"/>
    </source>
</evidence>
<dbReference type="EMBL" id="EAAA01000113">
    <property type="status" value="NOT_ANNOTATED_CDS"/>
    <property type="molecule type" value="Genomic_DNA"/>
</dbReference>
<name>F6TAL4_CIOIN</name>
<evidence type="ECO:0000256" key="3">
    <source>
        <dbReference type="ARBA" id="ARBA00023329"/>
    </source>
</evidence>
<dbReference type="InterPro" id="IPR043153">
    <property type="entry name" value="DENN_C"/>
</dbReference>
<protein>
    <recommendedName>
        <fullName evidence="4">UDENN domain-containing protein</fullName>
    </recommendedName>
</protein>
<dbReference type="FunCoup" id="F6TAL4">
    <property type="interactions" value="37"/>
</dbReference>
<dbReference type="Gene3D" id="3.30.450.200">
    <property type="match status" value="1"/>
</dbReference>
<dbReference type="PANTHER" id="PTHR13196:SF14">
    <property type="entry name" value="UDENN DOMAIN-CONTAINING PROTEIN"/>
    <property type="match status" value="1"/>
</dbReference>
<dbReference type="InterPro" id="IPR040032">
    <property type="entry name" value="DENND1A/B/C"/>
</dbReference>
<dbReference type="Gene3D" id="3.40.50.11500">
    <property type="match status" value="1"/>
</dbReference>
<dbReference type="InterPro" id="IPR001194">
    <property type="entry name" value="cDENN_dom"/>
</dbReference>
<dbReference type="Proteomes" id="UP000008144">
    <property type="component" value="Chromosome 1"/>
</dbReference>
<dbReference type="FunFam" id="3.40.50.11500:FF:000018">
    <property type="entry name" value="DENN domain-containing protein 1A"/>
    <property type="match status" value="1"/>
</dbReference>
<dbReference type="AlphaFoldDB" id="F6TAL4"/>
<feature type="domain" description="UDENN" evidence="4">
    <location>
        <begin position="1"/>
        <end position="315"/>
    </location>
</feature>
<dbReference type="SMART" id="SM00801">
    <property type="entry name" value="dDENN"/>
    <property type="match status" value="1"/>
</dbReference>
<proteinExistence type="predicted"/>
<dbReference type="OMA" id="LMAPMPY"/>
<dbReference type="SMART" id="SM00799">
    <property type="entry name" value="DENN"/>
    <property type="match status" value="1"/>
</dbReference>
<reference evidence="5" key="3">
    <citation type="submission" date="2025-08" db="UniProtKB">
        <authorList>
            <consortium name="Ensembl"/>
        </authorList>
    </citation>
    <scope>IDENTIFICATION</scope>
</reference>
<dbReference type="EMBL" id="EAAA01000111">
    <property type="status" value="NOT_ANNOTATED_CDS"/>
    <property type="molecule type" value="Genomic_DNA"/>
</dbReference>
<sequence length="325" mass="37360">YTFILTDIEGKHRFGFCKLTNNATKCYCLLSFMPWFEIFYKMLNFVCELRTQNQHDALMTMIQNLYNEPVPSSLQTFRINEVSGNFTLVFTAPDMTALSSIPENRNLSEYYSNVNTGFMMDMFTSLMFERRVIFTSTNLSTLTSCVHGAEALLRPLHWQHIFIPVMPAHLVDYCLAPMPYLVGVHSSLMPKVRDMIAMDCDIIVADIDKEEIESVHEDMERMPSDVMSFLKSLLRKPTVMVGTNLSMAFLRAQARLIGGYRDGLKFRPGEAIVFDEDAFIESYKTSSGREYARMLVQLQTFKQFVDGRLDMLNAGIGFRDVFENE</sequence>
<dbReference type="PROSITE" id="PS50211">
    <property type="entry name" value="DENN"/>
    <property type="match status" value="1"/>
</dbReference>
<accession>F6TAL4</accession>
<dbReference type="InParanoid" id="F6TAL4"/>
<dbReference type="InterPro" id="IPR037516">
    <property type="entry name" value="Tripartite_DENN"/>
</dbReference>
<dbReference type="HOGENOM" id="CLU_008196_3_0_1"/>
<dbReference type="PANTHER" id="PTHR13196">
    <property type="entry name" value="DENN DOMAIN-CONTAINING"/>
    <property type="match status" value="1"/>
</dbReference>
<keyword evidence="2" id="KW-0344">Guanine-nucleotide releasing factor</keyword>
<dbReference type="STRING" id="7719.ENSCINP00000008031"/>
<dbReference type="EMBL" id="EAAA01000112">
    <property type="status" value="NOT_ANNOTATED_CDS"/>
    <property type="molecule type" value="Genomic_DNA"/>
</dbReference>
<evidence type="ECO:0000259" key="4">
    <source>
        <dbReference type="PROSITE" id="PS50211"/>
    </source>
</evidence>
<dbReference type="GO" id="GO:0030136">
    <property type="term" value="C:clathrin-coated vesicle"/>
    <property type="evidence" value="ECO:0007669"/>
    <property type="project" value="UniProtKB-SubCell"/>
</dbReference>
<evidence type="ECO:0000313" key="6">
    <source>
        <dbReference type="Proteomes" id="UP000008144"/>
    </source>
</evidence>
<dbReference type="Gene3D" id="6.10.140.1000">
    <property type="match status" value="1"/>
</dbReference>
<evidence type="ECO:0000256" key="2">
    <source>
        <dbReference type="ARBA" id="ARBA00022658"/>
    </source>
</evidence>
<reference evidence="5" key="4">
    <citation type="submission" date="2025-09" db="UniProtKB">
        <authorList>
            <consortium name="Ensembl"/>
        </authorList>
    </citation>
    <scope>IDENTIFICATION</scope>
</reference>
<dbReference type="GeneTree" id="ENSGT00940000155446"/>